<evidence type="ECO:0000256" key="1">
    <source>
        <dbReference type="SAM" id="MobiDB-lite"/>
    </source>
</evidence>
<proteinExistence type="predicted"/>
<evidence type="ECO:0000313" key="3">
    <source>
        <dbReference type="Proteomes" id="UP000280344"/>
    </source>
</evidence>
<name>A0A3S9PZB0_9ACTO</name>
<feature type="region of interest" description="Disordered" evidence="1">
    <location>
        <begin position="68"/>
        <end position="87"/>
    </location>
</feature>
<dbReference type="EMBL" id="CP034593">
    <property type="protein sequence ID" value="AZQ77682.1"/>
    <property type="molecule type" value="Genomic_DNA"/>
</dbReference>
<sequence length="87" mass="9138">MTAQERLDAVTVELEAAGARVFSVAPLADPDAPHVVVAHDVRVSSPTPQVHAEATAILAAHRVPTDGLVPWVDPTIEEGETGESIDH</sequence>
<keyword evidence="3" id="KW-1185">Reference proteome</keyword>
<feature type="compositionally biased region" description="Acidic residues" evidence="1">
    <location>
        <begin position="75"/>
        <end position="87"/>
    </location>
</feature>
<dbReference type="RefSeq" id="WP_126704485.1">
    <property type="nucleotide sequence ID" value="NZ_CP034593.1"/>
</dbReference>
<accession>A0A3S9PZB0</accession>
<reference evidence="2 3" key="1">
    <citation type="submission" date="2018-12" db="EMBL/GenBank/DDBJ databases">
        <title>Complete genome sequence of Flaviflexus sp. H23T48.</title>
        <authorList>
            <person name="Bae J.-W."/>
            <person name="Lee J.-Y."/>
        </authorList>
    </citation>
    <scope>NUCLEOTIDE SEQUENCE [LARGE SCALE GENOMIC DNA]</scope>
    <source>
        <strain evidence="2 3">H23T48</strain>
    </source>
</reference>
<dbReference type="Proteomes" id="UP000280344">
    <property type="component" value="Chromosome"/>
</dbReference>
<dbReference type="KEGG" id="flh:EJ997_10340"/>
<organism evidence="2 3">
    <name type="scientific">Flaviflexus ciconiae</name>
    <dbReference type="NCBI Taxonomy" id="2496867"/>
    <lineage>
        <taxon>Bacteria</taxon>
        <taxon>Bacillati</taxon>
        <taxon>Actinomycetota</taxon>
        <taxon>Actinomycetes</taxon>
        <taxon>Actinomycetales</taxon>
        <taxon>Actinomycetaceae</taxon>
        <taxon>Flaviflexus</taxon>
    </lineage>
</organism>
<gene>
    <name evidence="2" type="ORF">EJ997_10340</name>
</gene>
<dbReference type="AlphaFoldDB" id="A0A3S9PZB0"/>
<protein>
    <submittedName>
        <fullName evidence="2">Uncharacterized protein</fullName>
    </submittedName>
</protein>
<evidence type="ECO:0000313" key="2">
    <source>
        <dbReference type="EMBL" id="AZQ77682.1"/>
    </source>
</evidence>